<dbReference type="Gene3D" id="2.60.120.260">
    <property type="entry name" value="Galactose-binding domain-like"/>
    <property type="match status" value="1"/>
</dbReference>
<sequence>MRDRLISLPSTIFLIKLLVFFLLINIFLPTYGNNIEYAPYYDDRYQELTTPSEEKNERGLFPTIFNLATNAKITANATCGQRGPEQFCKLVEHIIGRSPQCDYCDANNKYKRHPIENAIDGTSAWWQSPSLDNGLEYEKVDIVIDLRQEYKIAYIIVKAGNAPRPGTWVLEKSLDGINYTPWQYYAMSDSECMRQFGIPATIGVPKFKSDDEVICTSLYSKREPLEHGEIHTSLVNNRPGVDQPSKALLEFTRARYVRIRLLKLQTLNADLMIINRQQGKLDASVTRRYFYSIKDISIGGQCICYGHADSCPSDPETGQFKCHCQHNTYGDSCSQCLPLYNQYPWKPGTNFEHNICQPCQCFNHADRCEYDEQVHKQQLSMTPDGIFEGGGKCIACQHNTAGINCEICKDGYFRPSGMSHYREDACRPCECNPEGSETMNCVRDESEASDGKNPGDCHCKPGFGGRQCDRCAPGFRNYPICEPCPCNQAGSLNFDLCQEDKCICKSNVEGINCDKCKEGTINLNINNNEGCQKCFCFGLSNNCMEKKWKQDYIRGTTGFNLTDWQNMKDIPMKGDQETDVLMYTTTDYKNEQPLQYWRASSQYSGNLLNSYGGNLKYFVYFVPSQQTQVAHIADVIIEGNGIQLEYHSRQEFFPRENNSVIIPMKESSGWYNSQSRSPVEKIDMMRVLSDVQYLLIRAVYRNGQVQSTIYGLSLDIARENDDFEEEEEDNLLPSTNNSLPLNIETLYAVKSKPTKYYMKSVEVCECPENFEGNSCERCKKGYRRVNNQLYGGRCEKCECNGHSEECDPFTGACINCQHNTTGDHCEKCIDGHVGNPILGGIIGGCSPCACPSLDNNHSKNCVLSQLGIHGILASNQEDNYICTSCDPGYDGNKCEFCADGYFGDPLAINGSCKPCECNNNIDPLDIGNCDTKTGKCLKCIYNTDGDHCEKCADFHWGDADKQTCKPCGCHSVGSLSLTCNNMTGICDCKENYIGDQCNKCISGHGDIENGCPKCDCNELGSEGTECDEISGQCSCKVGVFGKHCDRCLTNYFNFTVDGCQYCHCNQFGSVDGGNCDSVTGECECKPNVEGTMCEKCKEGYFNITSGSGCVECECNSIGSESLICNEVTGVCKCKPGVTGDKCDKCEVNYYGLDENGCKKCQVCKAEGQVCDPVTGECICPPNTVGEMCEECTENSWDYHPLRGCRKCNCDTIGSIDGKCNSLTGQCLCKDGYVGPNCNLCSNGYYNFPNCEPCNCNTNGTLPSQCNGDLCLCDNDGQCPCKSNVMGLKCDECKQNSFSLSGSNIKGCTECFCFGRSDKCEQSNLYWQQIYGPDREVTFSAPFNAFTKKNNIRLLKEEPAKYFSYPTDSTPLYWPLPKNFLGDKITSYNGYIRFKVYNNDYRNGNSPIKPEQIYFKYFPQVIIIGNDRLTLEHIPHEISNDGKYKVHIHESQWRSKSTPQVKVTRGQLMTALQNLQAIYVRATYNYLVPGDQAGMKEISLDVGIREEELGEGQLAIKAIGVEECLNCQSGYDNSSCQNPSSGYYRKKTVDYLNSPNDIDLIGYSVPCACNAHSVKCHPESGRCMDCQDNTIGDYCEYCKPGFYGNATNGNSNSCIKCECPSIERSFSDTCIPISHGRGFMCDSCKKGYTGMYCEKCSDGYFGDPSIDNGKCEACNCNPHGSVQFTCDKKTGQCECRDGVTGRSCDLCEERHAFIGGVCTTCDKGCTKELMFMVDQLEEQLLMSNFSNLKPVPWKRISRIENTTKDINTFIHNIKVDNVTIDKLDPSSYLTDPKVLLDESNFIMERQNKTYGQLLQYIKDSESIYDEGRKQRRLIYDVTAQLRQFTLTGGAKLPIVEIDYLITEGKEFLEGTKKRGEYIDKRFHSGMSAYNKSRDLLDQVFKKKVNESTFKDIKNQLDDFIDMLEGYQDTLWDNARINTKDATNRNNALLQKVDNLKKIVSEIEEVESVIKNQLSESENNVNKAKQEKLLEMFDHYNEIKETLKESLNDKISALTAFGDTYGEAYNKLNHDVIRNQGKAKTLEHEASRIKEAFANTKHATELPVQASTAYKDIIEAIGNSTNAVEEAIESIKEAEEHADTSNEESLINLAKKSSEFSKSLKDKANEIARIWDEEYLPEKNKELNDRLENLSKSMSDSEKMLKNFQEKFSNMEDQKERLELYPSSLEGTHKKASEIKTTSENIAEEVSNLEKEFSNLGSSTGNEIKMVIDQVHNIGGGLTTDENRIKNMGHLTEKNGKKIEELSQKLGILKDRIKEARERASRIKLSVTSNERGHCVRSFISPIYPSPSNSFNIKYRPARDVPDSLIMITMTKGRRTQASEYIAIALQDQRIVAHWNIGSGKRSATNSHPIRYIPSSDRFAWYNIDLKRSGNSVILKVVQEQSAPGDTPKKLTEEVSVMVGKIDGDSNVIFNTVPGETKIGFGYDGEKSISNLLSLKTDKFRGTVGEFIVDNEKVNLWDFSSSTKECDGGVSPFTPTTGGFMFKDGFAQVHMTTAERANTMLTVEFSSYSKDGLLYFRGNPDVKDFVSLELRDGQVVFKVNLGNNSFVKVTSKGPEYNDGKVHVVRTIRFTNQIHLQVDSEQDRVSETVPGENTALNVNENDHFIGGVPSDFDTLPFSQFDIHWKGFYGCIKSVKPNQISDLDLENVVRSHKKESGCGYKENQLEPSDRVIGFEKEGYFITNGIKFDYNSSISFNFRTRDENGILLYQTSANPDKSKKIKRSSEMDGKGFIAVYLFKGTVVLNIGFDATIRNEMISLKSRSLYNDGLLHSIFIAREEDKIYLRIDDKEVLRDSLNNDLTIGSLDHSVNIGGIDNQENINENELPIKNGIIGCISNVYYNFELLPLVPLSHLSIIGNCPSSLKELLLSHDDSIINDEEKIKNLDRTVSKIVMGNIDPHQRGGKYNSNGENEDDEDYDMNELENEDNDNNNKSKNTNICGTFIKDEEITASRFGMTHSSHSRINFVEKEIPDYKNFKLSLEFKTKEKNGMIWIWANYKSYSRYFYLNIVNGRLQLDVKGHKGLRSFTIPNIRYNDDKWHKVILLRRDRDIFITVDGVTKYVLRDISHPKVMKKRMFVGGVISKHKKLFNITLPGFNGCIKDFEVNGIKYSLDNPESSRDIIPCSVNLNSPSYIHEGGYAAITEPSKYHNVKGNSIKFGVDFKTVTSNATIFSIVNPNNPSKERVSVMILNGKLFIDFNFKSYDIVEDLILKADMCHGDWHKLAVEFGEKGTTINIDDKHENIETELPSKLLKMLRDQTIYVGGINPDIKDKIPDYKNFKSITGCMRNLRIGDREVEFHQIKKLNKVISNGCPYNQ</sequence>
<dbReference type="PRINTS" id="PR00011">
    <property type="entry name" value="EGFLAMININ"/>
</dbReference>
<dbReference type="FunFam" id="2.10.25.10:FF:000090">
    <property type="entry name" value="laminin subunit alpha"/>
    <property type="match status" value="1"/>
</dbReference>
<evidence type="ECO:0000259" key="17">
    <source>
        <dbReference type="PROSITE" id="PS50027"/>
    </source>
</evidence>
<feature type="domain" description="Laminin EGF-like" evidence="17">
    <location>
        <begin position="1207"/>
        <end position="1252"/>
    </location>
</feature>
<dbReference type="Pfam" id="PF00052">
    <property type="entry name" value="Laminin_B"/>
    <property type="match status" value="2"/>
</dbReference>
<evidence type="ECO:0000256" key="6">
    <source>
        <dbReference type="ARBA" id="ARBA00022869"/>
    </source>
</evidence>
<dbReference type="InterPro" id="IPR008211">
    <property type="entry name" value="Laminin_N"/>
</dbReference>
<feature type="domain" description="Laminin EGF-like" evidence="17">
    <location>
        <begin position="1014"/>
        <end position="1061"/>
    </location>
</feature>
<dbReference type="CDD" id="cd00055">
    <property type="entry name" value="EGF_Lam"/>
    <property type="match status" value="16"/>
</dbReference>
<feature type="domain" description="Laminin EGF-like" evidence="17">
    <location>
        <begin position="1253"/>
        <end position="1309"/>
    </location>
</feature>
<evidence type="ECO:0000256" key="14">
    <source>
        <dbReference type="SAM" id="MobiDB-lite"/>
    </source>
</evidence>
<dbReference type="InterPro" id="IPR000742">
    <property type="entry name" value="EGF"/>
</dbReference>
<dbReference type="FunFam" id="2.10.25.10:FF:000130">
    <property type="entry name" value="Laminin subunit beta 1"/>
    <property type="match status" value="1"/>
</dbReference>
<feature type="disulfide bond" evidence="12">
    <location>
        <begin position="816"/>
        <end position="825"/>
    </location>
</feature>
<dbReference type="PANTHER" id="PTHR10574:SF444">
    <property type="entry name" value="BASEMENT MEMBRANE-SPECIFIC HEPARAN SULFATE PROTEOGLYCAN CORE PROTEIN"/>
    <property type="match status" value="1"/>
</dbReference>
<feature type="domain" description="Laminin N-terminal" evidence="19">
    <location>
        <begin position="56"/>
        <end position="301"/>
    </location>
</feature>
<evidence type="ECO:0000256" key="12">
    <source>
        <dbReference type="PROSITE-ProRule" id="PRU00460"/>
    </source>
</evidence>
<feature type="disulfide bond" evidence="12">
    <location>
        <begin position="988"/>
        <end position="997"/>
    </location>
</feature>
<feature type="disulfide bond" evidence="12">
    <location>
        <begin position="429"/>
        <end position="441"/>
    </location>
</feature>
<feature type="domain" description="Laminin EGF-like" evidence="17">
    <location>
        <begin position="797"/>
        <end position="847"/>
    </location>
</feature>
<dbReference type="SMART" id="SM00281">
    <property type="entry name" value="LamB"/>
    <property type="match status" value="2"/>
</dbReference>
<dbReference type="Gene3D" id="2.10.25.10">
    <property type="entry name" value="Laminin"/>
    <property type="match status" value="15"/>
</dbReference>
<feature type="disulfide bond" evidence="12">
    <location>
        <begin position="1084"/>
        <end position="1093"/>
    </location>
</feature>
<feature type="disulfide bond" evidence="11">
    <location>
        <begin position="2647"/>
        <end position="2674"/>
    </location>
</feature>
<dbReference type="InterPro" id="IPR050440">
    <property type="entry name" value="Laminin/Netrin_ECM"/>
</dbReference>
<name>A0A0K0F5C4_STRVS</name>
<feature type="disulfide bond" evidence="12">
    <location>
        <begin position="1209"/>
        <end position="1226"/>
    </location>
</feature>
<evidence type="ECO:0000313" key="21">
    <source>
        <dbReference type="WBParaSite" id="SVE_0401500.1"/>
    </source>
</evidence>
<dbReference type="FunFam" id="2.10.25.10:FF:000069">
    <property type="entry name" value="Laminin subunit alpha 1"/>
    <property type="match status" value="1"/>
</dbReference>
<feature type="domain" description="Laminin EGF-like" evidence="17">
    <location>
        <begin position="1112"/>
        <end position="1159"/>
    </location>
</feature>
<feature type="domain" description="Laminin G" evidence="16">
    <location>
        <begin position="2282"/>
        <end position="2484"/>
    </location>
</feature>
<feature type="region of interest" description="Disordered" evidence="14">
    <location>
        <begin position="2911"/>
        <end position="2950"/>
    </location>
</feature>
<dbReference type="SMART" id="SM00181">
    <property type="entry name" value="EGF"/>
    <property type="match status" value="9"/>
</dbReference>
<dbReference type="InterPro" id="IPR056863">
    <property type="entry name" value="LMN_ATRN_NET-like_EGF"/>
</dbReference>
<dbReference type="FunFam" id="2.10.25.10:FF:000189">
    <property type="entry name" value="Laminin subunit alpha 2"/>
    <property type="match status" value="1"/>
</dbReference>
<dbReference type="GO" id="GO:0005604">
    <property type="term" value="C:basement membrane"/>
    <property type="evidence" value="ECO:0007669"/>
    <property type="project" value="UniProtKB-SubCell"/>
</dbReference>
<keyword evidence="15" id="KW-0472">Membrane</keyword>
<feature type="domain" description="Laminin G" evidence="16">
    <location>
        <begin position="2685"/>
        <end position="2874"/>
    </location>
</feature>
<feature type="disulfide bond" evidence="12">
    <location>
        <begin position="1133"/>
        <end position="1142"/>
    </location>
</feature>
<comment type="caution">
    <text evidence="12">Lacks conserved residue(s) required for the propagation of feature annotation.</text>
</comment>
<accession>A0A0K0F5C4</accession>
<keyword evidence="3" id="KW-0272">Extracellular matrix</keyword>
<feature type="disulfide bond" evidence="12">
    <location>
        <begin position="1280"/>
        <end position="1289"/>
    </location>
</feature>
<dbReference type="PROSITE" id="PS01248">
    <property type="entry name" value="EGF_LAM_1"/>
    <property type="match status" value="5"/>
</dbReference>
<feature type="compositionally biased region" description="Acidic residues" evidence="14">
    <location>
        <begin position="2925"/>
        <end position="2943"/>
    </location>
</feature>
<evidence type="ECO:0000256" key="8">
    <source>
        <dbReference type="ARBA" id="ARBA00023180"/>
    </source>
</evidence>
<keyword evidence="15" id="KW-0812">Transmembrane</keyword>
<feature type="domain" description="Laminin EGF-like" evidence="17">
    <location>
        <begin position="484"/>
        <end position="533"/>
    </location>
</feature>
<feature type="disulfide bond" evidence="12">
    <location>
        <begin position="967"/>
        <end position="979"/>
    </location>
</feature>
<proteinExistence type="predicted"/>
<evidence type="ECO:0000256" key="13">
    <source>
        <dbReference type="SAM" id="Coils"/>
    </source>
</evidence>
<evidence type="ECO:0000256" key="4">
    <source>
        <dbReference type="ARBA" id="ARBA00022729"/>
    </source>
</evidence>
<dbReference type="FunFam" id="2.60.120.260:FF:000017">
    <property type="entry name" value="Laminin subunit alpha 2"/>
    <property type="match status" value="1"/>
</dbReference>
<dbReference type="InterPro" id="IPR001791">
    <property type="entry name" value="Laminin_G"/>
</dbReference>
<feature type="disulfide bond" evidence="12">
    <location>
        <begin position="1014"/>
        <end position="1026"/>
    </location>
</feature>
<dbReference type="PROSITE" id="PS51117">
    <property type="entry name" value="LAMININ_NTER"/>
    <property type="match status" value="1"/>
</dbReference>
<dbReference type="Pfam" id="PF02210">
    <property type="entry name" value="Laminin_G_2"/>
    <property type="match status" value="5"/>
</dbReference>
<feature type="domain" description="Laminin IV type A" evidence="18">
    <location>
        <begin position="1321"/>
        <end position="1522"/>
    </location>
</feature>
<evidence type="ECO:0000256" key="7">
    <source>
        <dbReference type="ARBA" id="ARBA00023157"/>
    </source>
</evidence>
<dbReference type="InterPro" id="IPR008979">
    <property type="entry name" value="Galactose-bd-like_sf"/>
</dbReference>
<feature type="domain" description="Laminin EGF-like" evidence="17">
    <location>
        <begin position="429"/>
        <end position="483"/>
    </location>
</feature>
<feature type="disulfide bond" evidence="12">
    <location>
        <begin position="504"/>
        <end position="513"/>
    </location>
</feature>
<evidence type="ECO:0000256" key="10">
    <source>
        <dbReference type="ARBA" id="ARBA00065619"/>
    </source>
</evidence>
<organism evidence="20 21">
    <name type="scientific">Strongyloides venezuelensis</name>
    <name type="common">Threadworm</name>
    <dbReference type="NCBI Taxonomy" id="75913"/>
    <lineage>
        <taxon>Eukaryota</taxon>
        <taxon>Metazoa</taxon>
        <taxon>Ecdysozoa</taxon>
        <taxon>Nematoda</taxon>
        <taxon>Chromadorea</taxon>
        <taxon>Rhabditida</taxon>
        <taxon>Tylenchina</taxon>
        <taxon>Panagrolaimomorpha</taxon>
        <taxon>Strongyloidoidea</taxon>
        <taxon>Strongyloididae</taxon>
        <taxon>Strongyloides</taxon>
    </lineage>
</organism>
<feature type="domain" description="Laminin EGF-like" evidence="17">
    <location>
        <begin position="967"/>
        <end position="1013"/>
    </location>
</feature>
<keyword evidence="5" id="KW-0677">Repeat</keyword>
<dbReference type="FunFam" id="2.10.25.10:FF:000074">
    <property type="entry name" value="Laminin subunit alpha"/>
    <property type="match status" value="1"/>
</dbReference>
<feature type="disulfide bond" evidence="12">
    <location>
        <begin position="1585"/>
        <end position="1594"/>
    </location>
</feature>
<keyword evidence="4" id="KW-0732">Signal</keyword>
<comment type="subunit">
    <text evidence="10">Laminin is a complex glycoprotein, consisting of three different polypeptide chains (alpha, beta, gamma), which are bound to each other by disulfide bonds into a cross-shaped molecule comprising one long and three short arms with globules at each end.</text>
</comment>
<feature type="domain" description="Laminin G" evidence="16">
    <location>
        <begin position="2494"/>
        <end position="2674"/>
    </location>
</feature>
<dbReference type="SMART" id="SM00180">
    <property type="entry name" value="EGF_Lam"/>
    <property type="match status" value="17"/>
</dbReference>
<feature type="coiled-coil region" evidence="13">
    <location>
        <begin position="2075"/>
        <end position="2102"/>
    </location>
</feature>
<evidence type="ECO:0000256" key="2">
    <source>
        <dbReference type="ARBA" id="ARBA00022525"/>
    </source>
</evidence>
<keyword evidence="8" id="KW-0325">Glycoprotein</keyword>
<dbReference type="CDD" id="cd00110">
    <property type="entry name" value="LamG"/>
    <property type="match status" value="4"/>
</dbReference>
<feature type="disulfide bond" evidence="12">
    <location>
        <begin position="1228"/>
        <end position="1237"/>
    </location>
</feature>
<dbReference type="Pfam" id="PF00055">
    <property type="entry name" value="Laminin_N"/>
    <property type="match status" value="1"/>
</dbReference>
<dbReference type="PROSITE" id="PS51115">
    <property type="entry name" value="LAMININ_IVA"/>
    <property type="match status" value="2"/>
</dbReference>
<dbReference type="Proteomes" id="UP000035680">
    <property type="component" value="Unassembled WGS sequence"/>
</dbReference>
<feature type="disulfide bond" evidence="12">
    <location>
        <begin position="969"/>
        <end position="986"/>
    </location>
</feature>
<evidence type="ECO:0000259" key="18">
    <source>
        <dbReference type="PROSITE" id="PS51115"/>
    </source>
</evidence>
<keyword evidence="15" id="KW-1133">Transmembrane helix</keyword>
<dbReference type="FunFam" id="2.10.25.10:FF:000580">
    <property type="entry name" value="Wing blister, isoform B"/>
    <property type="match status" value="1"/>
</dbReference>
<dbReference type="SMART" id="SM00136">
    <property type="entry name" value="LamNT"/>
    <property type="match status" value="1"/>
</dbReference>
<evidence type="ECO:0000256" key="3">
    <source>
        <dbReference type="ARBA" id="ARBA00022530"/>
    </source>
</evidence>
<evidence type="ECO:0000313" key="20">
    <source>
        <dbReference type="Proteomes" id="UP000035680"/>
    </source>
</evidence>
<keyword evidence="20" id="KW-1185">Reference proteome</keyword>
<feature type="domain" description="Laminin G" evidence="16">
    <location>
        <begin position="2967"/>
        <end position="3138"/>
    </location>
</feature>
<feature type="disulfide bond" evidence="12">
    <location>
        <begin position="939"/>
        <end position="948"/>
    </location>
</feature>
<keyword evidence="9 12" id="KW-0424">Laminin EGF-like domain</keyword>
<dbReference type="FunFam" id="2.10.25.10:FF:000067">
    <property type="entry name" value="Laminin subunit gamma 1"/>
    <property type="match status" value="1"/>
</dbReference>
<evidence type="ECO:0000256" key="11">
    <source>
        <dbReference type="PROSITE-ProRule" id="PRU00122"/>
    </source>
</evidence>
<dbReference type="InterPro" id="IPR013320">
    <property type="entry name" value="ConA-like_dom_sf"/>
</dbReference>
<dbReference type="SMART" id="SM00282">
    <property type="entry name" value="LamG"/>
    <property type="match status" value="5"/>
</dbReference>
<evidence type="ECO:0000256" key="15">
    <source>
        <dbReference type="SAM" id="Phobius"/>
    </source>
</evidence>
<dbReference type="InterPro" id="IPR000034">
    <property type="entry name" value="Laminin_IV"/>
</dbReference>
<feature type="domain" description="Laminin EGF-like" evidence="17">
    <location>
        <begin position="1673"/>
        <end position="1726"/>
    </location>
</feature>
<dbReference type="GO" id="GO:0009887">
    <property type="term" value="P:animal organ morphogenesis"/>
    <property type="evidence" value="ECO:0007669"/>
    <property type="project" value="TreeGrafter"/>
</dbReference>
<feature type="domain" description="Laminin EGF-like" evidence="17">
    <location>
        <begin position="915"/>
        <end position="966"/>
    </location>
</feature>
<feature type="disulfide bond" evidence="11">
    <location>
        <begin position="3299"/>
        <end position="3326"/>
    </location>
</feature>
<feature type="disulfide bond" evidence="12">
    <location>
        <begin position="1694"/>
        <end position="1703"/>
    </location>
</feature>
<keyword evidence="13" id="KW-0175">Coiled coil</keyword>
<dbReference type="Gene3D" id="2.170.300.10">
    <property type="entry name" value="Tie2 ligand-binding domain superfamily"/>
    <property type="match status" value="1"/>
</dbReference>
<dbReference type="FunFam" id="2.10.25.10:FF:000242">
    <property type="entry name" value="Laminin subunit alpha 1"/>
    <property type="match status" value="1"/>
</dbReference>
<feature type="domain" description="Laminin EGF-like" evidence="17">
    <location>
        <begin position="1566"/>
        <end position="1615"/>
    </location>
</feature>
<feature type="disulfide bond" evidence="12">
    <location>
        <begin position="1253"/>
        <end position="1265"/>
    </location>
</feature>
<dbReference type="PROSITE" id="PS50025">
    <property type="entry name" value="LAM_G_DOMAIN"/>
    <property type="match status" value="5"/>
</dbReference>
<comment type="subcellular location">
    <subcellularLocation>
        <location evidence="1">Secreted</location>
        <location evidence="1">Extracellular space</location>
        <location evidence="1">Extracellular matrix</location>
        <location evidence="1">Basement membrane</location>
    </subcellularLocation>
</comment>
<feature type="coiled-coil region" evidence="13">
    <location>
        <begin position="2138"/>
        <end position="2210"/>
    </location>
</feature>
<feature type="disulfide bond" evidence="12">
    <location>
        <begin position="459"/>
        <end position="468"/>
    </location>
</feature>
<dbReference type="FunFam" id="2.10.25.10:FF:000209">
    <property type="entry name" value="Laminin subunit alpha 5"/>
    <property type="match status" value="1"/>
</dbReference>
<dbReference type="Pfam" id="PF24973">
    <property type="entry name" value="EGF_LMN_ATRN"/>
    <property type="match status" value="2"/>
</dbReference>
<feature type="disulfide bond" evidence="12">
    <location>
        <begin position="1673"/>
        <end position="1685"/>
    </location>
</feature>
<dbReference type="Gene3D" id="2.60.120.200">
    <property type="match status" value="5"/>
</dbReference>
<keyword evidence="7 12" id="KW-1015">Disulfide bond</keyword>
<evidence type="ECO:0000259" key="19">
    <source>
        <dbReference type="PROSITE" id="PS51117"/>
    </source>
</evidence>
<feature type="disulfide bond" evidence="12">
    <location>
        <begin position="1207"/>
        <end position="1219"/>
    </location>
</feature>
<feature type="domain" description="Laminin IV type A" evidence="18">
    <location>
        <begin position="554"/>
        <end position="745"/>
    </location>
</feature>
<reference evidence="20" key="1">
    <citation type="submission" date="2014-07" db="EMBL/GenBank/DDBJ databases">
        <authorList>
            <person name="Martin A.A"/>
            <person name="De Silva N."/>
        </authorList>
    </citation>
    <scope>NUCLEOTIDE SEQUENCE</scope>
</reference>
<keyword evidence="2" id="KW-0964">Secreted</keyword>
<feature type="coiled-coil region" evidence="13">
    <location>
        <begin position="1937"/>
        <end position="1985"/>
    </location>
</feature>
<keyword evidence="6" id="KW-0084">Basement membrane</keyword>
<dbReference type="STRING" id="75913.A0A0K0F5C4"/>
<dbReference type="SUPFAM" id="SSF49785">
    <property type="entry name" value="Galactose-binding domain-like"/>
    <property type="match status" value="1"/>
</dbReference>
<evidence type="ECO:0000256" key="9">
    <source>
        <dbReference type="ARBA" id="ARBA00023292"/>
    </source>
</evidence>
<feature type="disulfide bond" evidence="12">
    <location>
        <begin position="1112"/>
        <end position="1124"/>
    </location>
</feature>
<feature type="domain" description="Laminin EGF-like" evidence="17">
    <location>
        <begin position="1062"/>
        <end position="1111"/>
    </location>
</feature>
<feature type="disulfide bond" evidence="12">
    <location>
        <begin position="1035"/>
        <end position="1044"/>
    </location>
</feature>
<feature type="disulfide bond" evidence="12">
    <location>
        <begin position="1016"/>
        <end position="1033"/>
    </location>
</feature>
<dbReference type="SUPFAM" id="SSF49899">
    <property type="entry name" value="Concanavalin A-like lectins/glucanases"/>
    <property type="match status" value="5"/>
</dbReference>
<dbReference type="FunFam" id="2.10.25.10:FF:000106">
    <property type="entry name" value="Heparan sulfate proteoglycan 2"/>
    <property type="match status" value="1"/>
</dbReference>
<feature type="disulfide bond" evidence="12">
    <location>
        <begin position="1114"/>
        <end position="1131"/>
    </location>
</feature>
<reference evidence="21" key="2">
    <citation type="submission" date="2015-08" db="UniProtKB">
        <authorList>
            <consortium name="WormBaseParasite"/>
        </authorList>
    </citation>
    <scope>IDENTIFICATION</scope>
</reference>
<evidence type="ECO:0000256" key="5">
    <source>
        <dbReference type="ARBA" id="ARBA00022737"/>
    </source>
</evidence>
<dbReference type="PROSITE" id="PS00022">
    <property type="entry name" value="EGF_1"/>
    <property type="match status" value="1"/>
</dbReference>
<dbReference type="PROSITE" id="PS50027">
    <property type="entry name" value="EGF_LAM_2"/>
    <property type="match status" value="12"/>
</dbReference>
<dbReference type="Pfam" id="PF00053">
    <property type="entry name" value="EGF_laminin"/>
    <property type="match status" value="15"/>
</dbReference>
<dbReference type="PANTHER" id="PTHR10574">
    <property type="entry name" value="NETRIN/LAMININ-RELATED"/>
    <property type="match status" value="1"/>
</dbReference>
<feature type="domain" description="Laminin G" evidence="16">
    <location>
        <begin position="3143"/>
        <end position="3326"/>
    </location>
</feature>
<dbReference type="GO" id="GO:0009888">
    <property type="term" value="P:tissue development"/>
    <property type="evidence" value="ECO:0007669"/>
    <property type="project" value="TreeGrafter"/>
</dbReference>
<dbReference type="InterPro" id="IPR002049">
    <property type="entry name" value="LE_dom"/>
</dbReference>
<dbReference type="WBParaSite" id="SVE_0401500.1">
    <property type="protein sequence ID" value="SVE_0401500.1"/>
    <property type="gene ID" value="SVE_0401500"/>
</dbReference>
<evidence type="ECO:0000256" key="1">
    <source>
        <dbReference type="ARBA" id="ARBA00004302"/>
    </source>
</evidence>
<feature type="transmembrane region" description="Helical" evidence="15">
    <location>
        <begin position="12"/>
        <end position="31"/>
    </location>
</feature>
<feature type="disulfide bond" evidence="12">
    <location>
        <begin position="1675"/>
        <end position="1692"/>
    </location>
</feature>
<evidence type="ECO:0000259" key="16">
    <source>
        <dbReference type="PROSITE" id="PS50025"/>
    </source>
</evidence>
<dbReference type="SUPFAM" id="SSF57196">
    <property type="entry name" value="EGF/Laminin"/>
    <property type="match status" value="15"/>
</dbReference>
<protein>
    <submittedName>
        <fullName evidence="21">Laminin subunit alpha-2 (inferred by orthology to a human protein)</fullName>
    </submittedName>
</protein>